<dbReference type="InterPro" id="IPR036322">
    <property type="entry name" value="WD40_repeat_dom_sf"/>
</dbReference>
<keyword evidence="1" id="KW-0853">WD repeat</keyword>
<feature type="repeat" description="WD" evidence="1">
    <location>
        <begin position="421"/>
        <end position="462"/>
    </location>
</feature>
<feature type="compositionally biased region" description="Acidic residues" evidence="2">
    <location>
        <begin position="47"/>
        <end position="59"/>
    </location>
</feature>
<dbReference type="OrthoDB" id="63070at2759"/>
<dbReference type="InterPro" id="IPR001680">
    <property type="entry name" value="WD40_rpt"/>
</dbReference>
<dbReference type="SUPFAM" id="SSF50978">
    <property type="entry name" value="WD40 repeat-like"/>
    <property type="match status" value="1"/>
</dbReference>
<dbReference type="Pfam" id="PF00400">
    <property type="entry name" value="WD40"/>
    <property type="match status" value="5"/>
</dbReference>
<protein>
    <submittedName>
        <fullName evidence="3">Uncharacterized protein</fullName>
    </submittedName>
</protein>
<organism evidence="3 4">
    <name type="scientific">Gomphillus americanus</name>
    <dbReference type="NCBI Taxonomy" id="1940652"/>
    <lineage>
        <taxon>Eukaryota</taxon>
        <taxon>Fungi</taxon>
        <taxon>Dikarya</taxon>
        <taxon>Ascomycota</taxon>
        <taxon>Pezizomycotina</taxon>
        <taxon>Lecanoromycetes</taxon>
        <taxon>OSLEUM clade</taxon>
        <taxon>Ostropomycetidae</taxon>
        <taxon>Ostropales</taxon>
        <taxon>Graphidaceae</taxon>
        <taxon>Gomphilloideae</taxon>
        <taxon>Gomphillus</taxon>
    </lineage>
</organism>
<dbReference type="FunFam" id="2.130.10.10:FF:000557">
    <property type="entry name" value="WD repeat protein"/>
    <property type="match status" value="1"/>
</dbReference>
<gene>
    <name evidence="3" type="ORF">GOMPHAMPRED_007682</name>
</gene>
<dbReference type="InterPro" id="IPR015943">
    <property type="entry name" value="WD40/YVTN_repeat-like_dom_sf"/>
</dbReference>
<dbReference type="Proteomes" id="UP000664169">
    <property type="component" value="Unassembled WGS sequence"/>
</dbReference>
<sequence length="599" mass="67583">MPATRSLAEAFSESESDSLTGDRLSPANIPELDTDDDGSFVPTTDGESGEEAEFFDIEELISFAETGEDDDDEDEEGEEEENDEGDATETEFHDAQDGENHEVTIEVSVDENDTVLQARPISGENEDESSGDDDMLYSLGRRRRRRHPSARPAPPPVPSPAGQELMDSGTFGLSRNWQDDLRKRKKRMARTLMNRELGITTEQVRRNNQEITQNMIPSSQADTIVHYKARCYSGQFSDDGNFFFSCAQDFLVRMYDTSNPYCWKYYKTVVYPFGQWTITDASLSPDNRFLAYSSIRTSVCLAATDPSNDSDPHELDFADVAGESNRARRRLQGSQRFGIWSIRFSGDGREIVAGTSDNSVYVYDIESNCSILRIPGHRDHVNAVCFGDVSSPHILYSGSDDTLIKVWDRRSMSDSREAGVFMGHTEGLTYVDSKGDGRYVLSNGKDQNMKLWDLRKMMSTEASAKIDPMDYPSGFDYRYMDYSADDYRSHEHDCSVVTYRGHSVLKTLIRCHFSPPNSTNSHYVYSGSSDGKIHVYNMDATVARIIDVSKATYESRPRDRYSDMPTWDGEANRHTWQTCVRDASWHPNAPVIAGEFLIA</sequence>
<dbReference type="InterPro" id="IPR051859">
    <property type="entry name" value="DCAF"/>
</dbReference>
<dbReference type="PROSITE" id="PS50082">
    <property type="entry name" value="WD_REPEATS_2"/>
    <property type="match status" value="3"/>
</dbReference>
<evidence type="ECO:0000313" key="3">
    <source>
        <dbReference type="EMBL" id="CAF9912526.1"/>
    </source>
</evidence>
<evidence type="ECO:0000256" key="2">
    <source>
        <dbReference type="SAM" id="MobiDB-lite"/>
    </source>
</evidence>
<accession>A0A8H3ETN4</accession>
<evidence type="ECO:0000313" key="4">
    <source>
        <dbReference type="Proteomes" id="UP000664169"/>
    </source>
</evidence>
<feature type="repeat" description="WD" evidence="1">
    <location>
        <begin position="339"/>
        <end position="373"/>
    </location>
</feature>
<evidence type="ECO:0000256" key="1">
    <source>
        <dbReference type="PROSITE-ProRule" id="PRU00221"/>
    </source>
</evidence>
<reference evidence="3" key="1">
    <citation type="submission" date="2021-03" db="EMBL/GenBank/DDBJ databases">
        <authorList>
            <person name="Tagirdzhanova G."/>
        </authorList>
    </citation>
    <scope>NUCLEOTIDE SEQUENCE</scope>
</reference>
<feature type="region of interest" description="Disordered" evidence="2">
    <location>
        <begin position="1"/>
        <end position="173"/>
    </location>
</feature>
<feature type="compositionally biased region" description="Acidic residues" evidence="2">
    <location>
        <begin position="124"/>
        <end position="135"/>
    </location>
</feature>
<feature type="compositionally biased region" description="Acidic residues" evidence="2">
    <location>
        <begin position="66"/>
        <end position="89"/>
    </location>
</feature>
<feature type="repeat" description="WD" evidence="1">
    <location>
        <begin position="374"/>
        <end position="417"/>
    </location>
</feature>
<dbReference type="PANTHER" id="PTHR19847">
    <property type="entry name" value="DDB1- AND CUL4-ASSOCIATED FACTOR 11"/>
    <property type="match status" value="1"/>
</dbReference>
<feature type="compositionally biased region" description="Basic residues" evidence="2">
    <location>
        <begin position="140"/>
        <end position="149"/>
    </location>
</feature>
<dbReference type="GO" id="GO:0043161">
    <property type="term" value="P:proteasome-mediated ubiquitin-dependent protein catabolic process"/>
    <property type="evidence" value="ECO:0007669"/>
    <property type="project" value="TreeGrafter"/>
</dbReference>
<dbReference type="PANTHER" id="PTHR19847:SF7">
    <property type="entry name" value="DDB1- AND CUL4-ASSOCIATED FACTOR 11"/>
    <property type="match status" value="1"/>
</dbReference>
<dbReference type="GO" id="GO:0080008">
    <property type="term" value="C:Cul4-RING E3 ubiquitin ligase complex"/>
    <property type="evidence" value="ECO:0007669"/>
    <property type="project" value="TreeGrafter"/>
</dbReference>
<dbReference type="PROSITE" id="PS50294">
    <property type="entry name" value="WD_REPEATS_REGION"/>
    <property type="match status" value="2"/>
</dbReference>
<dbReference type="SMART" id="SM00320">
    <property type="entry name" value="WD40"/>
    <property type="match status" value="5"/>
</dbReference>
<dbReference type="EMBL" id="CAJPDQ010000007">
    <property type="protein sequence ID" value="CAF9912526.1"/>
    <property type="molecule type" value="Genomic_DNA"/>
</dbReference>
<comment type="caution">
    <text evidence="3">The sequence shown here is derived from an EMBL/GenBank/DDBJ whole genome shotgun (WGS) entry which is preliminary data.</text>
</comment>
<dbReference type="Gene3D" id="2.130.10.10">
    <property type="entry name" value="YVTN repeat-like/Quinoprotein amine dehydrogenase"/>
    <property type="match status" value="2"/>
</dbReference>
<name>A0A8H3ETN4_9LECA</name>
<keyword evidence="4" id="KW-1185">Reference proteome</keyword>
<feature type="compositionally biased region" description="Basic and acidic residues" evidence="2">
    <location>
        <begin position="90"/>
        <end position="104"/>
    </location>
</feature>
<dbReference type="AlphaFoldDB" id="A0A8H3ETN4"/>
<proteinExistence type="predicted"/>